<accession>A0ABP0J7M9</accession>
<reference evidence="1 2" key="1">
    <citation type="submission" date="2024-02" db="EMBL/GenBank/DDBJ databases">
        <authorList>
            <person name="Chen Y."/>
            <person name="Shah S."/>
            <person name="Dougan E. K."/>
            <person name="Thang M."/>
            <person name="Chan C."/>
        </authorList>
    </citation>
    <scope>NUCLEOTIDE SEQUENCE [LARGE SCALE GENOMIC DNA]</scope>
</reference>
<evidence type="ECO:0000313" key="2">
    <source>
        <dbReference type="Proteomes" id="UP001642484"/>
    </source>
</evidence>
<dbReference type="EMBL" id="CAXAMN010004644">
    <property type="protein sequence ID" value="CAK9010362.1"/>
    <property type="molecule type" value="Genomic_DNA"/>
</dbReference>
<evidence type="ECO:0000313" key="1">
    <source>
        <dbReference type="EMBL" id="CAK9010362.1"/>
    </source>
</evidence>
<name>A0ABP0J7M9_9DINO</name>
<comment type="caution">
    <text evidence="1">The sequence shown here is derived from an EMBL/GenBank/DDBJ whole genome shotgun (WGS) entry which is preliminary data.</text>
</comment>
<dbReference type="Proteomes" id="UP001642484">
    <property type="component" value="Unassembled WGS sequence"/>
</dbReference>
<sequence length="113" mass="12814">MEALLLFAGQIAAHVATLTDESRLDELEMSREAAQCQLNGLAGHDITVESMGVKSQVMGFEVLKKLNYYQRFYLHKELKMLESWLPTWSHMAPQLIPEVESVLTEVFEALAMD</sequence>
<protein>
    <submittedName>
        <fullName evidence="1">Uncharacterized protein</fullName>
    </submittedName>
</protein>
<proteinExistence type="predicted"/>
<gene>
    <name evidence="1" type="ORF">CCMP2556_LOCUS10046</name>
</gene>
<organism evidence="1 2">
    <name type="scientific">Durusdinium trenchii</name>
    <dbReference type="NCBI Taxonomy" id="1381693"/>
    <lineage>
        <taxon>Eukaryota</taxon>
        <taxon>Sar</taxon>
        <taxon>Alveolata</taxon>
        <taxon>Dinophyceae</taxon>
        <taxon>Suessiales</taxon>
        <taxon>Symbiodiniaceae</taxon>
        <taxon>Durusdinium</taxon>
    </lineage>
</organism>
<keyword evidence="2" id="KW-1185">Reference proteome</keyword>